<protein>
    <submittedName>
        <fullName evidence="2">Uncharacterized protein</fullName>
    </submittedName>
</protein>
<proteinExistence type="predicted"/>
<evidence type="ECO:0000313" key="3">
    <source>
        <dbReference type="Proteomes" id="UP001292094"/>
    </source>
</evidence>
<organism evidence="2 3">
    <name type="scientific">Petrolisthes manimaculis</name>
    <dbReference type="NCBI Taxonomy" id="1843537"/>
    <lineage>
        <taxon>Eukaryota</taxon>
        <taxon>Metazoa</taxon>
        <taxon>Ecdysozoa</taxon>
        <taxon>Arthropoda</taxon>
        <taxon>Crustacea</taxon>
        <taxon>Multicrustacea</taxon>
        <taxon>Malacostraca</taxon>
        <taxon>Eumalacostraca</taxon>
        <taxon>Eucarida</taxon>
        <taxon>Decapoda</taxon>
        <taxon>Pleocyemata</taxon>
        <taxon>Anomura</taxon>
        <taxon>Galatheoidea</taxon>
        <taxon>Porcellanidae</taxon>
        <taxon>Petrolisthes</taxon>
    </lineage>
</organism>
<feature type="region of interest" description="Disordered" evidence="1">
    <location>
        <begin position="1"/>
        <end position="34"/>
    </location>
</feature>
<reference evidence="2" key="1">
    <citation type="submission" date="2023-11" db="EMBL/GenBank/DDBJ databases">
        <title>Genome assemblies of two species of porcelain crab, Petrolisthes cinctipes and Petrolisthes manimaculis (Anomura: Porcellanidae).</title>
        <authorList>
            <person name="Angst P."/>
        </authorList>
    </citation>
    <scope>NUCLEOTIDE SEQUENCE</scope>
    <source>
        <strain evidence="2">PB745_02</strain>
        <tissue evidence="2">Gill</tissue>
    </source>
</reference>
<dbReference type="Proteomes" id="UP001292094">
    <property type="component" value="Unassembled WGS sequence"/>
</dbReference>
<comment type="caution">
    <text evidence="2">The sequence shown here is derived from an EMBL/GenBank/DDBJ whole genome shotgun (WGS) entry which is preliminary data.</text>
</comment>
<evidence type="ECO:0000256" key="1">
    <source>
        <dbReference type="SAM" id="MobiDB-lite"/>
    </source>
</evidence>
<keyword evidence="3" id="KW-1185">Reference proteome</keyword>
<evidence type="ECO:0000313" key="2">
    <source>
        <dbReference type="EMBL" id="KAK4290866.1"/>
    </source>
</evidence>
<name>A0AAE1NLC6_9EUCA</name>
<dbReference type="EMBL" id="JAWZYT010005343">
    <property type="protein sequence ID" value="KAK4290866.1"/>
    <property type="molecule type" value="Genomic_DNA"/>
</dbReference>
<gene>
    <name evidence="2" type="ORF">Pmani_036274</name>
</gene>
<dbReference type="AlphaFoldDB" id="A0AAE1NLC6"/>
<sequence length="67" mass="7356">MGRLDSYSVGPRSQSEPRGRVGRGRSLSLPPPGGRAAIFTPLVLQLQDPDPARYIPLRPLRPKHILS</sequence>
<accession>A0AAE1NLC6</accession>